<evidence type="ECO:0000313" key="5">
    <source>
        <dbReference type="WBParaSite" id="ACRNAN_scaffold3139.g25491.t1"/>
    </source>
</evidence>
<sequence length="177" mass="21282">MFREFASPVSTSEDAKEGVKKKQYVKIFELQKQKNWDDYFKGVALPYNSSTFKLLKLDQYPYYVEREWWKDGYRMTFWPSWRAKRSVKYRLAVKQHSEQRLRYKALKENTILPQAIRDEAAEMLKKLPRNSSPKLVVNECLVTGQRRGKLKRFRVKRHEFRRYADSGKLCGIQRAVF</sequence>
<dbReference type="Proteomes" id="UP000887540">
    <property type="component" value="Unplaced"/>
</dbReference>
<organism evidence="4 5">
    <name type="scientific">Acrobeloides nanus</name>
    <dbReference type="NCBI Taxonomy" id="290746"/>
    <lineage>
        <taxon>Eukaryota</taxon>
        <taxon>Metazoa</taxon>
        <taxon>Ecdysozoa</taxon>
        <taxon>Nematoda</taxon>
        <taxon>Chromadorea</taxon>
        <taxon>Rhabditida</taxon>
        <taxon>Tylenchina</taxon>
        <taxon>Cephalobomorpha</taxon>
        <taxon>Cephaloboidea</taxon>
        <taxon>Cephalobidae</taxon>
        <taxon>Acrobeloides</taxon>
    </lineage>
</organism>
<dbReference type="GO" id="GO:0005763">
    <property type="term" value="C:mitochondrial small ribosomal subunit"/>
    <property type="evidence" value="ECO:0007669"/>
    <property type="project" value="TreeGrafter"/>
</dbReference>
<keyword evidence="4" id="KW-1185">Reference proteome</keyword>
<dbReference type="WBParaSite" id="ACRNAN_scaffold3139.g25491.t1">
    <property type="protein sequence ID" value="ACRNAN_scaffold3139.g25491.t1"/>
    <property type="gene ID" value="ACRNAN_scaffold3139.g25491"/>
</dbReference>
<dbReference type="GO" id="GO:0006412">
    <property type="term" value="P:translation"/>
    <property type="evidence" value="ECO:0007669"/>
    <property type="project" value="InterPro"/>
</dbReference>
<keyword evidence="2" id="KW-0689">Ribosomal protein</keyword>
<evidence type="ECO:0000313" key="4">
    <source>
        <dbReference type="Proteomes" id="UP000887540"/>
    </source>
</evidence>
<evidence type="ECO:0000256" key="1">
    <source>
        <dbReference type="ARBA" id="ARBA00009083"/>
    </source>
</evidence>
<dbReference type="PANTHER" id="PTHR19836">
    <property type="entry name" value="30S RIBOSOMAL PROTEIN S14"/>
    <property type="match status" value="1"/>
</dbReference>
<keyword evidence="3" id="KW-0687">Ribonucleoprotein</keyword>
<proteinExistence type="inferred from homology"/>
<reference evidence="5" key="1">
    <citation type="submission" date="2022-11" db="UniProtKB">
        <authorList>
            <consortium name="WormBaseParasite"/>
        </authorList>
    </citation>
    <scope>IDENTIFICATION</scope>
</reference>
<evidence type="ECO:0000256" key="3">
    <source>
        <dbReference type="ARBA" id="ARBA00023274"/>
    </source>
</evidence>
<evidence type="ECO:0000256" key="2">
    <source>
        <dbReference type="ARBA" id="ARBA00022980"/>
    </source>
</evidence>
<dbReference type="AlphaFoldDB" id="A0A914DPN5"/>
<dbReference type="GO" id="GO:0003735">
    <property type="term" value="F:structural constituent of ribosome"/>
    <property type="evidence" value="ECO:0007669"/>
    <property type="project" value="InterPro"/>
</dbReference>
<dbReference type="Gene3D" id="1.10.287.1480">
    <property type="match status" value="1"/>
</dbReference>
<dbReference type="Pfam" id="PF00253">
    <property type="entry name" value="Ribosomal_S14"/>
    <property type="match status" value="1"/>
</dbReference>
<comment type="similarity">
    <text evidence="1">Belongs to the universal ribosomal protein uS14 family.</text>
</comment>
<dbReference type="PANTHER" id="PTHR19836:SF19">
    <property type="entry name" value="SMALL RIBOSOMAL SUBUNIT PROTEIN US14M"/>
    <property type="match status" value="1"/>
</dbReference>
<dbReference type="InterPro" id="IPR001209">
    <property type="entry name" value="Ribosomal_uS14"/>
</dbReference>
<name>A0A914DPN5_9BILA</name>
<accession>A0A914DPN5</accession>
<dbReference type="SUPFAM" id="SSF57716">
    <property type="entry name" value="Glucocorticoid receptor-like (DNA-binding domain)"/>
    <property type="match status" value="1"/>
</dbReference>
<protein>
    <submittedName>
        <fullName evidence="5">Ribosomal protein S14</fullName>
    </submittedName>
</protein>